<reference evidence="2 3" key="1">
    <citation type="journal article" date="2014" name="PLoS Genet.">
        <title>Phylogenetically driven sequencing of extremely halophilic archaea reveals strategies for static and dynamic osmo-response.</title>
        <authorList>
            <person name="Becker E.A."/>
            <person name="Seitzer P.M."/>
            <person name="Tritt A."/>
            <person name="Larsen D."/>
            <person name="Krusor M."/>
            <person name="Yao A.I."/>
            <person name="Wu D."/>
            <person name="Madern D."/>
            <person name="Eisen J.A."/>
            <person name="Darling A.E."/>
            <person name="Facciotti M.T."/>
        </authorList>
    </citation>
    <scope>NUCLEOTIDE SEQUENCE [LARGE SCALE GENOMIC DNA]</scope>
    <source>
        <strain evidence="2 3">100A6</strain>
    </source>
</reference>
<dbReference type="AlphaFoldDB" id="M0MCD2"/>
<dbReference type="Proteomes" id="UP000011566">
    <property type="component" value="Unassembled WGS sequence"/>
</dbReference>
<feature type="transmembrane region" description="Helical" evidence="1">
    <location>
        <begin position="32"/>
        <end position="51"/>
    </location>
</feature>
<accession>M0MCD2</accession>
<dbReference type="PATRIC" id="fig|1132509.6.peg.125"/>
<evidence type="ECO:0000256" key="1">
    <source>
        <dbReference type="SAM" id="Phobius"/>
    </source>
</evidence>
<evidence type="ECO:0000313" key="2">
    <source>
        <dbReference type="EMBL" id="EMA42030.1"/>
    </source>
</evidence>
<dbReference type="EMBL" id="AOMB01000003">
    <property type="protein sequence ID" value="EMA42030.1"/>
    <property type="molecule type" value="Genomic_DNA"/>
</dbReference>
<keyword evidence="1" id="KW-1133">Transmembrane helix</keyword>
<dbReference type="RefSeq" id="WP_007689755.1">
    <property type="nucleotide sequence ID" value="NZ_AOMB01000003.1"/>
</dbReference>
<keyword evidence="3" id="KW-1185">Reference proteome</keyword>
<comment type="caution">
    <text evidence="2">The sequence shown here is derived from an EMBL/GenBank/DDBJ whole genome shotgun (WGS) entry which is preliminary data.</text>
</comment>
<keyword evidence="1" id="KW-0472">Membrane</keyword>
<name>M0MCD2_9EURY</name>
<feature type="transmembrane region" description="Helical" evidence="1">
    <location>
        <begin position="98"/>
        <end position="123"/>
    </location>
</feature>
<keyword evidence="1" id="KW-0812">Transmembrane</keyword>
<organism evidence="2 3">
    <name type="scientific">Halococcus hamelinensis 100A6</name>
    <dbReference type="NCBI Taxonomy" id="1132509"/>
    <lineage>
        <taxon>Archaea</taxon>
        <taxon>Methanobacteriati</taxon>
        <taxon>Methanobacteriota</taxon>
        <taxon>Stenosarchaea group</taxon>
        <taxon>Halobacteria</taxon>
        <taxon>Halobacteriales</taxon>
        <taxon>Halococcaceae</taxon>
        <taxon>Halococcus</taxon>
    </lineage>
</organism>
<gene>
    <name evidence="2" type="ORF">C447_00530</name>
</gene>
<sequence>MISTNLLITDKSIQKIETTVTVVVYGESSLRVFGWSVATIGIFFLLLNWIIGRTSEFWVRGEVPLTGASLYLDLDNVLLSVQSFTSFIPGIATRELDIFVQVVTAIESFLGAFFVALFVATVVRKIER</sequence>
<proteinExistence type="predicted"/>
<protein>
    <submittedName>
        <fullName evidence="2">Uncharacterized protein</fullName>
    </submittedName>
</protein>
<evidence type="ECO:0000313" key="3">
    <source>
        <dbReference type="Proteomes" id="UP000011566"/>
    </source>
</evidence>